<dbReference type="GO" id="GO:0016279">
    <property type="term" value="F:protein-lysine N-methyltransferase activity"/>
    <property type="evidence" value="ECO:0007669"/>
    <property type="project" value="TreeGrafter"/>
</dbReference>
<feature type="non-terminal residue" evidence="3">
    <location>
        <position position="1"/>
    </location>
</feature>
<dbReference type="GO" id="GO:0005634">
    <property type="term" value="C:nucleus"/>
    <property type="evidence" value="ECO:0007669"/>
    <property type="project" value="TreeGrafter"/>
</dbReference>
<gene>
    <name evidence="3" type="ORF">NADFUDRAFT_4098</name>
</gene>
<feature type="region of interest" description="Disordered" evidence="1">
    <location>
        <begin position="232"/>
        <end position="304"/>
    </location>
</feature>
<dbReference type="EMBL" id="KV454406">
    <property type="protein sequence ID" value="ODQ68619.1"/>
    <property type="molecule type" value="Genomic_DNA"/>
</dbReference>
<feature type="non-terminal residue" evidence="3">
    <location>
        <position position="367"/>
    </location>
</feature>
<reference evidence="3 4" key="1">
    <citation type="journal article" date="2016" name="Proc. Natl. Acad. Sci. U.S.A.">
        <title>Comparative genomics of biotechnologically important yeasts.</title>
        <authorList>
            <person name="Riley R."/>
            <person name="Haridas S."/>
            <person name="Wolfe K.H."/>
            <person name="Lopes M.R."/>
            <person name="Hittinger C.T."/>
            <person name="Goeker M."/>
            <person name="Salamov A.A."/>
            <person name="Wisecaver J.H."/>
            <person name="Long T.M."/>
            <person name="Calvey C.H."/>
            <person name="Aerts A.L."/>
            <person name="Barry K.W."/>
            <person name="Choi C."/>
            <person name="Clum A."/>
            <person name="Coughlan A.Y."/>
            <person name="Deshpande S."/>
            <person name="Douglass A.P."/>
            <person name="Hanson S.J."/>
            <person name="Klenk H.-P."/>
            <person name="LaButti K.M."/>
            <person name="Lapidus A."/>
            <person name="Lindquist E.A."/>
            <person name="Lipzen A.M."/>
            <person name="Meier-Kolthoff J.P."/>
            <person name="Ohm R.A."/>
            <person name="Otillar R.P."/>
            <person name="Pangilinan J.L."/>
            <person name="Peng Y."/>
            <person name="Rokas A."/>
            <person name="Rosa C.A."/>
            <person name="Scheuner C."/>
            <person name="Sibirny A.A."/>
            <person name="Slot J.C."/>
            <person name="Stielow J.B."/>
            <person name="Sun H."/>
            <person name="Kurtzman C.P."/>
            <person name="Blackwell M."/>
            <person name="Grigoriev I.V."/>
            <person name="Jeffries T.W."/>
        </authorList>
    </citation>
    <scope>NUCLEOTIDE SEQUENCE [LARGE SCALE GENOMIC DNA]</scope>
    <source>
        <strain evidence="3 4">DSM 6958</strain>
    </source>
</reference>
<evidence type="ECO:0000259" key="2">
    <source>
        <dbReference type="PROSITE" id="PS50280"/>
    </source>
</evidence>
<sequence length="367" mass="41573">EKYSTLKQWFVDNKCGIHPYIEIKTSPLGGVGVFATKPLIGNTPLLSVPKEYTLCPTTCGISNLLEEYELTGMIGLTVAFMFEKNLGKKSPWWGYLNTVNTELSTESLPRFWTKEQQEWLKGTEIVTMGGLDEDEIKQTFSTFILPFFQQNFSLLGYESIEVIPTYEEYCKSLVAVSSRAFEVDAYRGLALVPGACLFNHSDSEQVHFETNEDVCDLCGADGCEHDLERLRLQEGELSEKEDEEEVEGELTEPNTDDEDSEEDVSENEWEDDEDMVDDEDSEADDFDSENDDDDDDDEEEKDACDIVVSVPRISTGSEIFNTYGEENNGILLSRYGFALIDNQHESVSLVEQVIDFVEENNLQSRLK</sequence>
<evidence type="ECO:0000313" key="3">
    <source>
        <dbReference type="EMBL" id="ODQ68619.1"/>
    </source>
</evidence>
<name>A0A1E3PT71_9ASCO</name>
<dbReference type="AlphaFoldDB" id="A0A1E3PT71"/>
<evidence type="ECO:0000313" key="4">
    <source>
        <dbReference type="Proteomes" id="UP000095009"/>
    </source>
</evidence>
<dbReference type="PROSITE" id="PS50280">
    <property type="entry name" value="SET"/>
    <property type="match status" value="1"/>
</dbReference>
<dbReference type="InterPro" id="IPR050600">
    <property type="entry name" value="SETD3_SETD6_MTase"/>
</dbReference>
<accession>A0A1E3PT71</accession>
<dbReference type="Gene3D" id="3.90.1410.10">
    <property type="entry name" value="set domain protein methyltransferase, domain 1"/>
    <property type="match status" value="1"/>
</dbReference>
<dbReference type="Proteomes" id="UP000095009">
    <property type="component" value="Unassembled WGS sequence"/>
</dbReference>
<keyword evidence="4" id="KW-1185">Reference proteome</keyword>
<dbReference type="PANTHER" id="PTHR13271:SF34">
    <property type="entry name" value="N-LYSINE METHYLTRANSFERASE SETD6"/>
    <property type="match status" value="1"/>
</dbReference>
<protein>
    <submittedName>
        <fullName evidence="3">SET domain-containing protein</fullName>
    </submittedName>
</protein>
<dbReference type="OrthoDB" id="441812at2759"/>
<feature type="domain" description="SET" evidence="2">
    <location>
        <begin position="19"/>
        <end position="324"/>
    </location>
</feature>
<dbReference type="InterPro" id="IPR046341">
    <property type="entry name" value="SET_dom_sf"/>
</dbReference>
<evidence type="ECO:0000256" key="1">
    <source>
        <dbReference type="SAM" id="MobiDB-lite"/>
    </source>
</evidence>
<feature type="compositionally biased region" description="Acidic residues" evidence="1">
    <location>
        <begin position="239"/>
        <end position="302"/>
    </location>
</feature>
<proteinExistence type="predicted"/>
<dbReference type="InterPro" id="IPR001214">
    <property type="entry name" value="SET_dom"/>
</dbReference>
<organism evidence="3 4">
    <name type="scientific">Nadsonia fulvescens var. elongata DSM 6958</name>
    <dbReference type="NCBI Taxonomy" id="857566"/>
    <lineage>
        <taxon>Eukaryota</taxon>
        <taxon>Fungi</taxon>
        <taxon>Dikarya</taxon>
        <taxon>Ascomycota</taxon>
        <taxon>Saccharomycotina</taxon>
        <taxon>Dipodascomycetes</taxon>
        <taxon>Dipodascales</taxon>
        <taxon>Dipodascales incertae sedis</taxon>
        <taxon>Nadsonia</taxon>
    </lineage>
</organism>
<dbReference type="STRING" id="857566.A0A1E3PT71"/>
<dbReference type="SUPFAM" id="SSF82199">
    <property type="entry name" value="SET domain"/>
    <property type="match status" value="2"/>
</dbReference>
<dbReference type="PANTHER" id="PTHR13271">
    <property type="entry name" value="UNCHARACTERIZED PUTATIVE METHYLTRANSFERASE"/>
    <property type="match status" value="1"/>
</dbReference>
<dbReference type="CDD" id="cd10527">
    <property type="entry name" value="SET_LSMT"/>
    <property type="match status" value="1"/>
</dbReference>